<dbReference type="Pfam" id="PF00208">
    <property type="entry name" value="ELFV_dehydrog"/>
    <property type="match status" value="1"/>
</dbReference>
<dbReference type="InterPro" id="IPR033524">
    <property type="entry name" value="Glu/Leu/Phe/Val_DH_AS"/>
</dbReference>
<dbReference type="PRINTS" id="PR00082">
    <property type="entry name" value="GLFDHDRGNASE"/>
</dbReference>
<protein>
    <recommendedName>
        <fullName evidence="6">Valine dehydrogenase</fullName>
        <ecNumber evidence="5">1.4.1.23</ecNumber>
    </recommendedName>
</protein>
<dbReference type="SMART" id="SM00839">
    <property type="entry name" value="ELFV_dehydrog"/>
    <property type="match status" value="1"/>
</dbReference>
<evidence type="ECO:0000256" key="12">
    <source>
        <dbReference type="PIRSR" id="PIRSR000188-2"/>
    </source>
</evidence>
<feature type="domain" description="Glutamate/phenylalanine/leucine/valine/L-tryptophan dehydrogenase C-terminal" evidence="14">
    <location>
        <begin position="166"/>
        <end position="375"/>
    </location>
</feature>
<keyword evidence="12" id="KW-0547">Nucleotide-binding</keyword>
<name>A0A3A9YUB9_9ACTN</name>
<dbReference type="InterPro" id="IPR046346">
    <property type="entry name" value="Aminoacid_DH-like_N_sf"/>
</dbReference>
<dbReference type="RefSeq" id="WP_120682203.1">
    <property type="nucleotide sequence ID" value="NZ_RBAL01000013.1"/>
</dbReference>
<dbReference type="UniPathway" id="UPA00362"/>
<evidence type="ECO:0000256" key="3">
    <source>
        <dbReference type="ARBA" id="ARBA00006382"/>
    </source>
</evidence>
<dbReference type="EMBL" id="RBAL01000013">
    <property type="protein sequence ID" value="RKN39530.1"/>
    <property type="molecule type" value="Genomic_DNA"/>
</dbReference>
<evidence type="ECO:0000256" key="6">
    <source>
        <dbReference type="ARBA" id="ARBA00017332"/>
    </source>
</evidence>
<dbReference type="EC" id="1.4.1.23" evidence="5"/>
<dbReference type="GO" id="GO:0005737">
    <property type="term" value="C:cytoplasm"/>
    <property type="evidence" value="ECO:0007669"/>
    <property type="project" value="UniProtKB-SubCell"/>
</dbReference>
<dbReference type="PROSITE" id="PS00074">
    <property type="entry name" value="GLFV_DEHYDROGENASE"/>
    <property type="match status" value="1"/>
</dbReference>
<dbReference type="SUPFAM" id="SSF53223">
    <property type="entry name" value="Aminoacid dehydrogenase-like, N-terminal domain"/>
    <property type="match status" value="1"/>
</dbReference>
<dbReference type="PIRSF" id="PIRSF000188">
    <property type="entry name" value="Phe_leu_dh"/>
    <property type="match status" value="1"/>
</dbReference>
<dbReference type="Proteomes" id="UP000272474">
    <property type="component" value="Unassembled WGS sequence"/>
</dbReference>
<evidence type="ECO:0000256" key="8">
    <source>
        <dbReference type="ARBA" id="ARBA00023002"/>
    </source>
</evidence>
<evidence type="ECO:0000256" key="10">
    <source>
        <dbReference type="ARBA" id="ARBA00048547"/>
    </source>
</evidence>
<dbReference type="Gene3D" id="3.40.50.720">
    <property type="entry name" value="NAD(P)-binding Rossmann-like Domain"/>
    <property type="match status" value="1"/>
</dbReference>
<evidence type="ECO:0000256" key="5">
    <source>
        <dbReference type="ARBA" id="ARBA00012136"/>
    </source>
</evidence>
<dbReference type="CDD" id="cd01075">
    <property type="entry name" value="NAD_bind_Leu_Phe_Val_DH"/>
    <property type="match status" value="1"/>
</dbReference>
<dbReference type="PANTHER" id="PTHR42722:SF1">
    <property type="entry name" value="VALINE DEHYDROGENASE"/>
    <property type="match status" value="1"/>
</dbReference>
<sequence>MTDVRPAVTVDGPAEAGVLDTLFHSDLGGHEQVVLCQDRPTGLKAVIAIHSTALGPALGGTRFHAYADAADPAEAALRDALNLARGMSYKNALAGLPHGGGKAVIIGDPERLKTEELLLAYGRCVAALGGRYITACDVGTYVRDMDVVARTCQWTTGRSPEQGGAGDSSVLTAFGVFQGMRACAEHLWGSPALDGRTVGVAGVGKVGHLLVGHLVEAGARVVITDVREQAVREVLDAHPGAPVRAVADTDALLATEGLDIYSPCALGGALDDATVSRLTARVVCGAANNQLAHPGVEKDLADRGVLYAPDYLVNSGGVVQVADELNGFDFARAKAKVEKIFDTTLEIFDRAQTEGVPPAVAADRVAEHRMAQAAGR</sequence>
<evidence type="ECO:0000313" key="15">
    <source>
        <dbReference type="EMBL" id="RKN39530.1"/>
    </source>
</evidence>
<comment type="pathway">
    <text evidence="2">Amino-acid degradation; L-valine degradation.</text>
</comment>
<keyword evidence="7" id="KW-0101">Branched-chain amino acid catabolism</keyword>
<dbReference type="PANTHER" id="PTHR42722">
    <property type="entry name" value="LEUCINE DEHYDROGENASE"/>
    <property type="match status" value="1"/>
</dbReference>
<evidence type="ECO:0000313" key="16">
    <source>
        <dbReference type="Proteomes" id="UP000272474"/>
    </source>
</evidence>
<accession>A0A3A9YUB9</accession>
<keyword evidence="16" id="KW-1185">Reference proteome</keyword>
<comment type="subcellular location">
    <subcellularLocation>
        <location evidence="1">Cytoplasm</location>
    </subcellularLocation>
</comment>
<dbReference type="AlphaFoldDB" id="A0A3A9YUB9"/>
<evidence type="ECO:0000256" key="13">
    <source>
        <dbReference type="RuleBase" id="RU004417"/>
    </source>
</evidence>
<reference evidence="15 16" key="1">
    <citation type="journal article" date="2014" name="Int. J. Syst. Evol. Microbiol.">
        <title>Streptomyces hoynatensis sp. nov., isolated from deep marine sediment.</title>
        <authorList>
            <person name="Veyisoglu A."/>
            <person name="Sahin N."/>
        </authorList>
    </citation>
    <scope>NUCLEOTIDE SEQUENCE [LARGE SCALE GENOMIC DNA]</scope>
    <source>
        <strain evidence="15 16">KCTC 29097</strain>
    </source>
</reference>
<dbReference type="GO" id="GO:0000166">
    <property type="term" value="F:nucleotide binding"/>
    <property type="evidence" value="ECO:0007669"/>
    <property type="project" value="UniProtKB-KW"/>
</dbReference>
<dbReference type="InterPro" id="IPR006096">
    <property type="entry name" value="Glu/Leu/Phe/Val/Trp_DH_C"/>
</dbReference>
<proteinExistence type="inferred from homology"/>
<evidence type="ECO:0000256" key="4">
    <source>
        <dbReference type="ARBA" id="ARBA00011738"/>
    </source>
</evidence>
<keyword evidence="9 12" id="KW-0520">NAD</keyword>
<dbReference type="GO" id="GO:0043837">
    <property type="term" value="F:valine dehydrogenase (NAD+) activity"/>
    <property type="evidence" value="ECO:0007669"/>
    <property type="project" value="UniProtKB-EC"/>
</dbReference>
<dbReference type="InterPro" id="IPR036291">
    <property type="entry name" value="NAD(P)-bd_dom_sf"/>
</dbReference>
<dbReference type="SUPFAM" id="SSF51735">
    <property type="entry name" value="NAD(P)-binding Rossmann-fold domains"/>
    <property type="match status" value="1"/>
</dbReference>
<evidence type="ECO:0000256" key="7">
    <source>
        <dbReference type="ARBA" id="ARBA00022456"/>
    </source>
</evidence>
<dbReference type="Gene3D" id="3.40.50.10860">
    <property type="entry name" value="Leucine Dehydrogenase, chain A, domain 1"/>
    <property type="match status" value="1"/>
</dbReference>
<organism evidence="15 16">
    <name type="scientific">Streptomyces hoynatensis</name>
    <dbReference type="NCBI Taxonomy" id="1141874"/>
    <lineage>
        <taxon>Bacteria</taxon>
        <taxon>Bacillati</taxon>
        <taxon>Actinomycetota</taxon>
        <taxon>Actinomycetes</taxon>
        <taxon>Kitasatosporales</taxon>
        <taxon>Streptomycetaceae</taxon>
        <taxon>Streptomyces</taxon>
    </lineage>
</organism>
<feature type="active site" description="Proton donor/acceptor" evidence="11">
    <location>
        <position position="102"/>
    </location>
</feature>
<feature type="binding site" evidence="12">
    <location>
        <begin position="202"/>
        <end position="207"/>
    </location>
    <ligand>
        <name>NAD(+)</name>
        <dbReference type="ChEBI" id="CHEBI:57540"/>
    </ligand>
</feature>
<dbReference type="InterPro" id="IPR006097">
    <property type="entry name" value="Glu/Leu/Phe/Val/Trp_DH_dimer"/>
</dbReference>
<dbReference type="InterPro" id="IPR006095">
    <property type="entry name" value="Glu/Leu/Phe/Val/Trp_DH"/>
</dbReference>
<evidence type="ECO:0000259" key="14">
    <source>
        <dbReference type="SMART" id="SM00839"/>
    </source>
</evidence>
<comment type="similarity">
    <text evidence="3 13">Belongs to the Glu/Leu/Phe/Val dehydrogenases family.</text>
</comment>
<evidence type="ECO:0000256" key="2">
    <source>
        <dbReference type="ARBA" id="ARBA00005109"/>
    </source>
</evidence>
<keyword evidence="8 13" id="KW-0560">Oxidoreductase</keyword>
<comment type="caution">
    <text evidence="15">The sequence shown here is derived from an EMBL/GenBank/DDBJ whole genome shotgun (WGS) entry which is preliminary data.</text>
</comment>
<evidence type="ECO:0000256" key="9">
    <source>
        <dbReference type="ARBA" id="ARBA00023027"/>
    </source>
</evidence>
<dbReference type="Pfam" id="PF02812">
    <property type="entry name" value="ELFV_dehydrog_N"/>
    <property type="match status" value="1"/>
</dbReference>
<dbReference type="GO" id="GO:0006574">
    <property type="term" value="P:L-valine catabolic process"/>
    <property type="evidence" value="ECO:0007669"/>
    <property type="project" value="UniProtKB-UniPathway"/>
</dbReference>
<dbReference type="OrthoDB" id="9803297at2"/>
<comment type="catalytic activity">
    <reaction evidence="10">
        <text>L-valine + NAD(+) + H2O = 3-methyl-2-oxobutanoate + NH4(+) + NADH + H(+)</text>
        <dbReference type="Rhea" id="RHEA:30763"/>
        <dbReference type="ChEBI" id="CHEBI:11851"/>
        <dbReference type="ChEBI" id="CHEBI:15377"/>
        <dbReference type="ChEBI" id="CHEBI:15378"/>
        <dbReference type="ChEBI" id="CHEBI:28938"/>
        <dbReference type="ChEBI" id="CHEBI:57540"/>
        <dbReference type="ChEBI" id="CHEBI:57762"/>
        <dbReference type="ChEBI" id="CHEBI:57945"/>
        <dbReference type="EC" id="1.4.1.23"/>
    </reaction>
</comment>
<evidence type="ECO:0000256" key="1">
    <source>
        <dbReference type="ARBA" id="ARBA00004496"/>
    </source>
</evidence>
<dbReference type="InterPro" id="IPR016211">
    <property type="entry name" value="Glu/Phe/Leu/Val/Trp_DH_bac/arc"/>
</dbReference>
<evidence type="ECO:0000256" key="11">
    <source>
        <dbReference type="PIRSR" id="PIRSR000188-1"/>
    </source>
</evidence>
<comment type="subunit">
    <text evidence="4">Homodimer.</text>
</comment>
<gene>
    <name evidence="15" type="ORF">D7294_21345</name>
</gene>